<feature type="transmembrane region" description="Helical" evidence="1">
    <location>
        <begin position="39"/>
        <end position="57"/>
    </location>
</feature>
<feature type="transmembrane region" description="Helical" evidence="1">
    <location>
        <begin position="141"/>
        <end position="160"/>
    </location>
</feature>
<feature type="transmembrane region" description="Helical" evidence="1">
    <location>
        <begin position="109"/>
        <end position="129"/>
    </location>
</feature>
<evidence type="ECO:0000256" key="1">
    <source>
        <dbReference type="SAM" id="Phobius"/>
    </source>
</evidence>
<name>A0ABP7NB94_9BACT</name>
<reference evidence="3" key="1">
    <citation type="journal article" date="2019" name="Int. J. Syst. Evol. Microbiol.">
        <title>The Global Catalogue of Microorganisms (GCM) 10K type strain sequencing project: providing services to taxonomists for standard genome sequencing and annotation.</title>
        <authorList>
            <consortium name="The Broad Institute Genomics Platform"/>
            <consortium name="The Broad Institute Genome Sequencing Center for Infectious Disease"/>
            <person name="Wu L."/>
            <person name="Ma J."/>
        </authorList>
    </citation>
    <scope>NUCLEOTIDE SEQUENCE [LARGE SCALE GENOMIC DNA]</scope>
    <source>
        <strain evidence="3">JCM 17214</strain>
    </source>
</reference>
<protein>
    <submittedName>
        <fullName evidence="2">Uncharacterized protein</fullName>
    </submittedName>
</protein>
<dbReference type="Proteomes" id="UP001499909">
    <property type="component" value="Unassembled WGS sequence"/>
</dbReference>
<keyword evidence="1" id="KW-0472">Membrane</keyword>
<gene>
    <name evidence="2" type="ORF">GCM10022406_27230</name>
</gene>
<keyword evidence="1" id="KW-1133">Transmembrane helix</keyword>
<keyword evidence="3" id="KW-1185">Reference proteome</keyword>
<feature type="transmembrane region" description="Helical" evidence="1">
    <location>
        <begin position="78"/>
        <end position="97"/>
    </location>
</feature>
<dbReference type="RefSeq" id="WP_345114856.1">
    <property type="nucleotide sequence ID" value="NZ_BAABDH010000041.1"/>
</dbReference>
<dbReference type="EMBL" id="BAABDH010000041">
    <property type="protein sequence ID" value="GAA3941916.1"/>
    <property type="molecule type" value="Genomic_DNA"/>
</dbReference>
<proteinExistence type="predicted"/>
<comment type="caution">
    <text evidence="2">The sequence shown here is derived from an EMBL/GenBank/DDBJ whole genome shotgun (WGS) entry which is preliminary data.</text>
</comment>
<sequence>MALHCCNLVLGALVADTFTESWAWYIPSWLFMAGNGINIAVAVVAGLLQLAVGYFAAVGFLQSHDSITLMQYDNRPQLIRAGIVVPWLAGSLLVVALKWPELSRNEGLHFLTLGLLLLPMALHSANEPFELTIPASKRTQVAWGLLALTLLAAGAWRLALSPGVAF</sequence>
<evidence type="ECO:0000313" key="2">
    <source>
        <dbReference type="EMBL" id="GAA3941916.1"/>
    </source>
</evidence>
<accession>A0ABP7NB94</accession>
<organism evidence="2 3">
    <name type="scientific">Hymenobacter algoricola</name>
    <dbReference type="NCBI Taxonomy" id="486267"/>
    <lineage>
        <taxon>Bacteria</taxon>
        <taxon>Pseudomonadati</taxon>
        <taxon>Bacteroidota</taxon>
        <taxon>Cytophagia</taxon>
        <taxon>Cytophagales</taxon>
        <taxon>Hymenobacteraceae</taxon>
        <taxon>Hymenobacter</taxon>
    </lineage>
</organism>
<evidence type="ECO:0000313" key="3">
    <source>
        <dbReference type="Proteomes" id="UP001499909"/>
    </source>
</evidence>
<keyword evidence="1" id="KW-0812">Transmembrane</keyword>